<dbReference type="SUPFAM" id="SSF57701">
    <property type="entry name" value="Zn2/Cys6 DNA-binding domain"/>
    <property type="match status" value="1"/>
</dbReference>
<dbReference type="PANTHER" id="PTHR38111">
    <property type="entry name" value="ZN(2)-C6 FUNGAL-TYPE DOMAIN-CONTAINING PROTEIN-RELATED"/>
    <property type="match status" value="1"/>
</dbReference>
<dbReference type="GO" id="GO:0000981">
    <property type="term" value="F:DNA-binding transcription factor activity, RNA polymerase II-specific"/>
    <property type="evidence" value="ECO:0007669"/>
    <property type="project" value="InterPro"/>
</dbReference>
<dbReference type="CDD" id="cd00067">
    <property type="entry name" value="GAL4"/>
    <property type="match status" value="1"/>
</dbReference>
<evidence type="ECO:0000256" key="1">
    <source>
        <dbReference type="SAM" id="MobiDB-lite"/>
    </source>
</evidence>
<dbReference type="Proteomes" id="UP001217417">
    <property type="component" value="Unassembled WGS sequence"/>
</dbReference>
<proteinExistence type="predicted"/>
<dbReference type="PROSITE" id="PS50048">
    <property type="entry name" value="ZN2_CY6_FUNGAL_2"/>
    <property type="match status" value="1"/>
</dbReference>
<evidence type="ECO:0000313" key="4">
    <source>
        <dbReference type="Proteomes" id="UP001217417"/>
    </source>
</evidence>
<dbReference type="InterPro" id="IPR036864">
    <property type="entry name" value="Zn2-C6_fun-type_DNA-bd_sf"/>
</dbReference>
<dbReference type="GeneID" id="80882332"/>
<feature type="region of interest" description="Disordered" evidence="1">
    <location>
        <begin position="42"/>
        <end position="73"/>
    </location>
</feature>
<gene>
    <name evidence="3" type="ORF">POJ06DRAFT_249413</name>
</gene>
<keyword evidence="4" id="KW-1185">Reference proteome</keyword>
<sequence length="651" mass="73087">MVGVAGGSRGCSTCRKRKIKCDLQTPVCGQCLRSRRQCSGPNLTTGSHVGHKKREKRPISPTVQYDNKSDSEARRTATRAYKTMEHKFVIMSATPDQLKVDNSQEVTHLQNSPSLTLTSACDCARSSACPSSSSSSSSSLSLLGTPVDEFIQVLDKSEVEKDEAVAEDVDDAPIEAIVRSNIMYANPVLDNAYFQVLLSSFMYHFCLMSPTRFDGAVLDPWISSMPNFISSATPALTYASRAVVVGHFSRVRSNRDLQLFGTQLYVQALRHQNHEISRSMIRPPLNDDLISAGLLLGLYEIFYCTTIESWGGLIKGCLDLFQRRGPHAFKTGLSAVLFQSARTMLTIYVLSRIAPSFLAEPEWITVPFERLPQKPPHQTLNDILLCIPRYQHIILTFRPRARGRGKLSLEQRMTAAAAFFGLVELRTRLDKWLIDYKRTISGIDSDCFPDSVLYIEDYNKKCDPNATNEQWSSTHLFKPPLLFASNAVANVVPLYYTALAIIQRVLCAAYDCAQEFPGGREDVVNMPLEEFEKLTALRVARYNRLVCQSVEYVVGIHPAVFSLNIVYPLKLAQVFLEDPLEKYWAFKWCEKLDKWFGLAISLIPIEEDGSDNTMIPQLVDLLPNCPHCGEKVRPNGRKLIGHSQAPFNWCM</sequence>
<dbReference type="Gene3D" id="4.10.240.10">
    <property type="entry name" value="Zn(2)-C6 fungal-type DNA-binding domain"/>
    <property type="match status" value="1"/>
</dbReference>
<name>A0AAD7QVL8_9ASCO</name>
<dbReference type="RefSeq" id="XP_056045784.1">
    <property type="nucleotide sequence ID" value="XM_056187166.1"/>
</dbReference>
<dbReference type="InterPro" id="IPR001138">
    <property type="entry name" value="Zn2Cys6_DnaBD"/>
</dbReference>
<evidence type="ECO:0000313" key="3">
    <source>
        <dbReference type="EMBL" id="KAJ8102334.1"/>
    </source>
</evidence>
<dbReference type="AlphaFoldDB" id="A0AAD7QVL8"/>
<accession>A0AAD7QVL8</accession>
<dbReference type="PROSITE" id="PS00463">
    <property type="entry name" value="ZN2_CY6_FUNGAL_1"/>
    <property type="match status" value="1"/>
</dbReference>
<comment type="caution">
    <text evidence="3">The sequence shown here is derived from an EMBL/GenBank/DDBJ whole genome shotgun (WGS) entry which is preliminary data.</text>
</comment>
<dbReference type="GO" id="GO:0008270">
    <property type="term" value="F:zinc ion binding"/>
    <property type="evidence" value="ECO:0007669"/>
    <property type="project" value="InterPro"/>
</dbReference>
<feature type="domain" description="Zn(2)-C6 fungal-type" evidence="2">
    <location>
        <begin position="10"/>
        <end position="39"/>
    </location>
</feature>
<dbReference type="InterPro" id="IPR053178">
    <property type="entry name" value="Osmoadaptation_assoc"/>
</dbReference>
<dbReference type="SMART" id="SM00066">
    <property type="entry name" value="GAL4"/>
    <property type="match status" value="1"/>
</dbReference>
<dbReference type="EMBL" id="JARPMG010000003">
    <property type="protein sequence ID" value="KAJ8102334.1"/>
    <property type="molecule type" value="Genomic_DNA"/>
</dbReference>
<dbReference type="PANTHER" id="PTHR38111:SF11">
    <property type="entry name" value="TRANSCRIPTION FACTOR DOMAIN-CONTAINING PROTEIN-RELATED"/>
    <property type="match status" value="1"/>
</dbReference>
<reference evidence="3" key="1">
    <citation type="submission" date="2023-03" db="EMBL/GenBank/DDBJ databases">
        <title>Near-Complete genome sequence of Lipomyces tetrasporous NRRL Y-64009, an oleaginous yeast capable of growing on lignocellulosic hydrolysates.</title>
        <authorList>
            <consortium name="Lawrence Berkeley National Laboratory"/>
            <person name="Jagtap S.S."/>
            <person name="Liu J.-J."/>
            <person name="Walukiewicz H.E."/>
            <person name="Pangilinan J."/>
            <person name="Lipzen A."/>
            <person name="Ahrendt S."/>
            <person name="Koriabine M."/>
            <person name="Cobaugh K."/>
            <person name="Salamov A."/>
            <person name="Yoshinaga Y."/>
            <person name="Ng V."/>
            <person name="Daum C."/>
            <person name="Grigoriev I.V."/>
            <person name="Slininger P.J."/>
            <person name="Dien B.S."/>
            <person name="Jin Y.-S."/>
            <person name="Rao C.V."/>
        </authorList>
    </citation>
    <scope>NUCLEOTIDE SEQUENCE</scope>
    <source>
        <strain evidence="3">NRRL Y-64009</strain>
    </source>
</reference>
<evidence type="ECO:0000259" key="2">
    <source>
        <dbReference type="PROSITE" id="PS50048"/>
    </source>
</evidence>
<protein>
    <recommendedName>
        <fullName evidence="2">Zn(2)-C6 fungal-type domain-containing protein</fullName>
    </recommendedName>
</protein>
<dbReference type="Pfam" id="PF00172">
    <property type="entry name" value="Zn_clus"/>
    <property type="match status" value="1"/>
</dbReference>
<organism evidence="3 4">
    <name type="scientific">Lipomyces tetrasporus</name>
    <dbReference type="NCBI Taxonomy" id="54092"/>
    <lineage>
        <taxon>Eukaryota</taxon>
        <taxon>Fungi</taxon>
        <taxon>Dikarya</taxon>
        <taxon>Ascomycota</taxon>
        <taxon>Saccharomycotina</taxon>
        <taxon>Lipomycetes</taxon>
        <taxon>Lipomycetales</taxon>
        <taxon>Lipomycetaceae</taxon>
        <taxon>Lipomyces</taxon>
    </lineage>
</organism>